<feature type="domain" description="EF-hand" evidence="4">
    <location>
        <begin position="66"/>
        <end position="101"/>
    </location>
</feature>
<dbReference type="PROSITE" id="PS00018">
    <property type="entry name" value="EF_HAND_1"/>
    <property type="match status" value="3"/>
</dbReference>
<dbReference type="Pfam" id="PF13499">
    <property type="entry name" value="EF-hand_7"/>
    <property type="match status" value="2"/>
</dbReference>
<dbReference type="InterPro" id="IPR011992">
    <property type="entry name" value="EF-hand-dom_pair"/>
</dbReference>
<dbReference type="InterPro" id="IPR018247">
    <property type="entry name" value="EF_Hand_1_Ca_BS"/>
</dbReference>
<organism evidence="5 6">
    <name type="scientific">Tigriopus californicus</name>
    <name type="common">Marine copepod</name>
    <dbReference type="NCBI Taxonomy" id="6832"/>
    <lineage>
        <taxon>Eukaryota</taxon>
        <taxon>Metazoa</taxon>
        <taxon>Ecdysozoa</taxon>
        <taxon>Arthropoda</taxon>
        <taxon>Crustacea</taxon>
        <taxon>Multicrustacea</taxon>
        <taxon>Hexanauplia</taxon>
        <taxon>Copepoda</taxon>
        <taxon>Harpacticoida</taxon>
        <taxon>Harpacticidae</taxon>
        <taxon>Tigriopus</taxon>
    </lineage>
</organism>
<evidence type="ECO:0000313" key="5">
    <source>
        <dbReference type="EMBL" id="TRY77434.1"/>
    </source>
</evidence>
<dbReference type="InterPro" id="IPR050230">
    <property type="entry name" value="CALM/Myosin/TropC-like"/>
</dbReference>
<dbReference type="Gene3D" id="1.10.238.10">
    <property type="entry name" value="EF-hand"/>
    <property type="match status" value="3"/>
</dbReference>
<reference evidence="5 6" key="1">
    <citation type="journal article" date="2018" name="Nat. Ecol. Evol.">
        <title>Genomic signatures of mitonuclear coevolution across populations of Tigriopus californicus.</title>
        <authorList>
            <person name="Barreto F.S."/>
            <person name="Watson E.T."/>
            <person name="Lima T.G."/>
            <person name="Willett C.S."/>
            <person name="Edmands S."/>
            <person name="Li W."/>
            <person name="Burton R.S."/>
        </authorList>
    </citation>
    <scope>NUCLEOTIDE SEQUENCE [LARGE SCALE GENOMIC DNA]</scope>
    <source>
        <strain evidence="5 6">San Diego</strain>
    </source>
</reference>
<dbReference type="SUPFAM" id="SSF47473">
    <property type="entry name" value="EF-hand"/>
    <property type="match status" value="1"/>
</dbReference>
<dbReference type="FunFam" id="1.10.238.10:FF:000001">
    <property type="entry name" value="Calmodulin 1"/>
    <property type="match status" value="1"/>
</dbReference>
<evidence type="ECO:0000259" key="4">
    <source>
        <dbReference type="PROSITE" id="PS50222"/>
    </source>
</evidence>
<comment type="function">
    <text evidence="3">Troponin is the central regulatory protein of striated muscle contraction. Tn consists of three components: Tn-I which is the inhibitor of actomyosin ATPase, Tn-T which contains the binding site for tropomyosin and Tn-C. The binding of calcium to Tn-C abolishes the inhibitory action of Tn on actin filaments.</text>
</comment>
<feature type="domain" description="EF-hand" evidence="4">
    <location>
        <begin position="8"/>
        <end position="28"/>
    </location>
</feature>
<dbReference type="InterPro" id="IPR002048">
    <property type="entry name" value="EF_hand_dom"/>
</dbReference>
<dbReference type="OMA" id="KLANEDM"/>
<accession>A0A553PIC3</accession>
<sequence>MELYGPWNGDGYISAKELGVLMRTLGRNPTEDEIMNIMNEIDIDHNGKLDFSEFTMMMRDKLANEDMELEIKQAFRVFDRNGDGYISKIEFKHCMMHFGEQFTDEEVEEMIAEADSNKDGKIDYTEFSQMILKEINMDSQTKS</sequence>
<dbReference type="PANTHER" id="PTHR23048:SF0">
    <property type="entry name" value="CALMODULIN LIKE 3"/>
    <property type="match status" value="1"/>
</dbReference>
<dbReference type="PROSITE" id="PS50222">
    <property type="entry name" value="EF_HAND_2"/>
    <property type="match status" value="4"/>
</dbReference>
<protein>
    <recommendedName>
        <fullName evidence="4">EF-hand domain-containing protein</fullName>
    </recommendedName>
</protein>
<dbReference type="GO" id="GO:0005509">
    <property type="term" value="F:calcium ion binding"/>
    <property type="evidence" value="ECO:0007669"/>
    <property type="project" value="InterPro"/>
</dbReference>
<gene>
    <name evidence="5" type="ORF">TCAL_07424</name>
</gene>
<feature type="domain" description="EF-hand" evidence="4">
    <location>
        <begin position="29"/>
        <end position="64"/>
    </location>
</feature>
<evidence type="ECO:0000256" key="1">
    <source>
        <dbReference type="ARBA" id="ARBA00022737"/>
    </source>
</evidence>
<evidence type="ECO:0000313" key="6">
    <source>
        <dbReference type="Proteomes" id="UP000318571"/>
    </source>
</evidence>
<dbReference type="PANTHER" id="PTHR23048">
    <property type="entry name" value="MYOSIN LIGHT CHAIN 1, 3"/>
    <property type="match status" value="1"/>
</dbReference>
<evidence type="ECO:0000256" key="2">
    <source>
        <dbReference type="ARBA" id="ARBA00022837"/>
    </source>
</evidence>
<dbReference type="STRING" id="6832.A0A553PIC3"/>
<dbReference type="AlphaFoldDB" id="A0A553PIC3"/>
<keyword evidence="2" id="KW-0106">Calcium</keyword>
<dbReference type="Proteomes" id="UP000318571">
    <property type="component" value="Chromosome 5"/>
</dbReference>
<proteinExistence type="predicted"/>
<comment type="caution">
    <text evidence="5">The sequence shown here is derived from an EMBL/GenBank/DDBJ whole genome shotgun (WGS) entry which is preliminary data.</text>
</comment>
<dbReference type="SMART" id="SM00054">
    <property type="entry name" value="EFh"/>
    <property type="match status" value="4"/>
</dbReference>
<dbReference type="CDD" id="cd00051">
    <property type="entry name" value="EFh"/>
    <property type="match status" value="2"/>
</dbReference>
<feature type="domain" description="EF-hand" evidence="4">
    <location>
        <begin position="102"/>
        <end position="137"/>
    </location>
</feature>
<keyword evidence="1" id="KW-0677">Repeat</keyword>
<dbReference type="EMBL" id="VCGU01000004">
    <property type="protein sequence ID" value="TRY77434.1"/>
    <property type="molecule type" value="Genomic_DNA"/>
</dbReference>
<keyword evidence="6" id="KW-1185">Reference proteome</keyword>
<dbReference type="GO" id="GO:0016460">
    <property type="term" value="C:myosin II complex"/>
    <property type="evidence" value="ECO:0007669"/>
    <property type="project" value="TreeGrafter"/>
</dbReference>
<evidence type="ECO:0000256" key="3">
    <source>
        <dbReference type="ARBA" id="ARBA00037722"/>
    </source>
</evidence>
<name>A0A553PIC3_TIGCA</name>